<feature type="transmembrane region" description="Helical" evidence="1">
    <location>
        <begin position="74"/>
        <end position="95"/>
    </location>
</feature>
<sequence length="428" mass="45190">MPASDSDLAVLASFEAGRRRSRVFTSTRVENMISLVLVIAVLVFGAQALVFAMMTPDLPAPRSVQRAVGESLDAGIILLVQVFVPLAAVVVTGLLRRGLRIAAGIFAVFYIGTLVIWPAYTSFQFGGQAGEPWIWYLLTVATACAAIAFPVVWAVAYTIGVPILFGLVRSIGPFGFRNIDVGILDALYGAIFGMVIVVLVAMFRQTARRVDAARDAALVRYDRAVRAHAIEAERVEVDALVHDNVLAALQAAERAAGAEAERAAVQIARHALTELREAGFEPADDESSVTLKEMAGRLRIAAQMMEHDFQVESKASAGAVVPQGVANAMGLAAVQAMVNSAEHAGGPVGSPRSVSRRVVVSNTRTMATIEVIDDGIGFDPDAVPTDRLGVRVSIVERMAAVGGASQVRSAPGDGTIVVLSWSAEEASA</sequence>
<dbReference type="EMBL" id="CP061169">
    <property type="protein sequence ID" value="QPZ39364.1"/>
    <property type="molecule type" value="Genomic_DNA"/>
</dbReference>
<evidence type="ECO:0000313" key="4">
    <source>
        <dbReference type="Proteomes" id="UP000662814"/>
    </source>
</evidence>
<keyword evidence="4" id="KW-1185">Reference proteome</keyword>
<organism evidence="3 4">
    <name type="scientific">Paramicrobacterium chengjingii</name>
    <dbReference type="NCBI Taxonomy" id="2769067"/>
    <lineage>
        <taxon>Bacteria</taxon>
        <taxon>Bacillati</taxon>
        <taxon>Actinomycetota</taxon>
        <taxon>Actinomycetes</taxon>
        <taxon>Micrococcales</taxon>
        <taxon>Microbacteriaceae</taxon>
        <taxon>Paramicrobacterium</taxon>
    </lineage>
</organism>
<protein>
    <submittedName>
        <fullName evidence="3">ATP-binding protein</fullName>
    </submittedName>
</protein>
<feature type="transmembrane region" description="Helical" evidence="1">
    <location>
        <begin position="186"/>
        <end position="203"/>
    </location>
</feature>
<feature type="transmembrane region" description="Helical" evidence="1">
    <location>
        <begin position="102"/>
        <end position="121"/>
    </location>
</feature>
<reference evidence="3 4" key="1">
    <citation type="submission" date="2020-12" db="EMBL/GenBank/DDBJ databases">
        <title>Microbacterium sp. HY060.</title>
        <authorList>
            <person name="Zhou J."/>
        </authorList>
    </citation>
    <scope>NUCLEOTIDE SEQUENCE [LARGE SCALE GENOMIC DNA]</scope>
    <source>
        <strain evidence="3 4">HY60</strain>
    </source>
</reference>
<keyword evidence="3" id="KW-0547">Nucleotide-binding</keyword>
<dbReference type="SUPFAM" id="SSF55874">
    <property type="entry name" value="ATPase domain of HSP90 chaperone/DNA topoisomerase II/histidine kinase"/>
    <property type="match status" value="1"/>
</dbReference>
<feature type="domain" description="Histidine kinase/HSP90-like ATPase" evidence="2">
    <location>
        <begin position="335"/>
        <end position="421"/>
    </location>
</feature>
<dbReference type="GO" id="GO:0005524">
    <property type="term" value="F:ATP binding"/>
    <property type="evidence" value="ECO:0007669"/>
    <property type="project" value="UniProtKB-KW"/>
</dbReference>
<keyword evidence="1" id="KW-1133">Transmembrane helix</keyword>
<keyword evidence="1" id="KW-0812">Transmembrane</keyword>
<dbReference type="Pfam" id="PF02518">
    <property type="entry name" value="HATPase_c"/>
    <property type="match status" value="1"/>
</dbReference>
<evidence type="ECO:0000256" key="1">
    <source>
        <dbReference type="SAM" id="Phobius"/>
    </source>
</evidence>
<feature type="transmembrane region" description="Helical" evidence="1">
    <location>
        <begin position="133"/>
        <end position="165"/>
    </location>
</feature>
<dbReference type="Proteomes" id="UP000662814">
    <property type="component" value="Chromosome"/>
</dbReference>
<gene>
    <name evidence="3" type="ORF">HCR76_04690</name>
</gene>
<name>A0ABX6YL81_9MICO</name>
<dbReference type="InterPro" id="IPR036890">
    <property type="entry name" value="HATPase_C_sf"/>
</dbReference>
<accession>A0ABX6YL81</accession>
<keyword evidence="3" id="KW-0067">ATP-binding</keyword>
<dbReference type="Gene3D" id="3.30.565.10">
    <property type="entry name" value="Histidine kinase-like ATPase, C-terminal domain"/>
    <property type="match status" value="1"/>
</dbReference>
<feature type="transmembrane region" description="Helical" evidence="1">
    <location>
        <begin position="32"/>
        <end position="54"/>
    </location>
</feature>
<evidence type="ECO:0000313" key="3">
    <source>
        <dbReference type="EMBL" id="QPZ39364.1"/>
    </source>
</evidence>
<keyword evidence="1" id="KW-0472">Membrane</keyword>
<dbReference type="InterPro" id="IPR003594">
    <property type="entry name" value="HATPase_dom"/>
</dbReference>
<evidence type="ECO:0000259" key="2">
    <source>
        <dbReference type="Pfam" id="PF02518"/>
    </source>
</evidence>
<dbReference type="RefSeq" id="WP_166988689.1">
    <property type="nucleotide sequence ID" value="NZ_CP061169.1"/>
</dbReference>
<proteinExistence type="predicted"/>